<evidence type="ECO:0000313" key="5">
    <source>
        <dbReference type="EMBL" id="SHE40179.1"/>
    </source>
</evidence>
<keyword evidence="5" id="KW-0032">Aminotransferase</keyword>
<dbReference type="InterPro" id="IPR015421">
    <property type="entry name" value="PyrdxlP-dep_Trfase_major"/>
</dbReference>
<dbReference type="PANTHER" id="PTHR43094:SF1">
    <property type="entry name" value="AMINOTRANSFERASE CLASS-III"/>
    <property type="match status" value="1"/>
</dbReference>
<keyword evidence="3" id="KW-0663">Pyridoxal phosphate</keyword>
<dbReference type="AlphaFoldDB" id="A0A1M4T6T8"/>
<proteinExistence type="inferred from homology"/>
<gene>
    <name evidence="5" type="ORF">SAMN04488522_101102</name>
</gene>
<accession>A0A1M4T6T8</accession>
<dbReference type="InterPro" id="IPR015424">
    <property type="entry name" value="PyrdxlP-dep_Trfase"/>
</dbReference>
<evidence type="ECO:0000256" key="3">
    <source>
        <dbReference type="ARBA" id="ARBA00022898"/>
    </source>
</evidence>
<reference evidence="6" key="1">
    <citation type="submission" date="2016-11" db="EMBL/GenBank/DDBJ databases">
        <authorList>
            <person name="Varghese N."/>
            <person name="Submissions S."/>
        </authorList>
    </citation>
    <scope>NUCLEOTIDE SEQUENCE [LARGE SCALE GENOMIC DNA]</scope>
    <source>
        <strain evidence="6">DSM 16990</strain>
    </source>
</reference>
<dbReference type="InterPro" id="IPR015422">
    <property type="entry name" value="PyrdxlP-dep_Trfase_small"/>
</dbReference>
<dbReference type="GO" id="GO:0030170">
    <property type="term" value="F:pyridoxal phosphate binding"/>
    <property type="evidence" value="ECO:0007669"/>
    <property type="project" value="InterPro"/>
</dbReference>
<evidence type="ECO:0000256" key="1">
    <source>
        <dbReference type="ARBA" id="ARBA00001933"/>
    </source>
</evidence>
<dbReference type="InterPro" id="IPR029063">
    <property type="entry name" value="SAM-dependent_MTases_sf"/>
</dbReference>
<protein>
    <submittedName>
        <fullName evidence="5">Adenosylmethionine-8-amino-7-oxononanoate aminotransferase</fullName>
    </submittedName>
</protein>
<dbReference type="CDD" id="cd02440">
    <property type="entry name" value="AdoMet_MTases"/>
    <property type="match status" value="1"/>
</dbReference>
<dbReference type="Gene3D" id="3.40.640.10">
    <property type="entry name" value="Type I PLP-dependent aspartate aminotransferase-like (Major domain)"/>
    <property type="match status" value="1"/>
</dbReference>
<dbReference type="Gene3D" id="3.40.50.150">
    <property type="entry name" value="Vaccinia Virus protein VP39"/>
    <property type="match status" value="1"/>
</dbReference>
<dbReference type="STRING" id="288992.SAMN04488522_101102"/>
<sequence length="725" mass="80315">MFPLNEEENAFVEPETTTAATVPDYWGPFAQLKKNESIITEMANYQGLMARLNDALFLDRFDLKYYSQLAKEANGAILELGCGSGRVTIPLFEEGHTITGLDNSQDMLDILLEKLKQPLNEHSRMQLQLADARNYEFASPFDLIIFPYCSLQLFTDPSDRKKIMQCAARHLAKGGIFAFDVTSPEMVVNESILELDLRHEQLEITITLGIKAYDDENIMVENSFWEVNADDKTHLILEFKKLAMLRRQQLEDELESAGLVISRCIPTAVDQDKNLRYLYVCSKREDVEYPLWHPYLCHQPTDKVLTLVSGKGCIVVDSSGKSYLDASGGLWSVQCGLGNQTIINAINQQLNTISYATLFAGRGNLPSILLARKLVQLAPFPLQWVYFTGSGSESVELGIKLARQYWYLEGKTEKNHIAYLDQSYHGTFFGSMGVTGLCPEAVAVGPGVPGLHAILTPHPDQCPDNQKYEDYALHCAESLSGLAEQFPDKIAAFIFEPVLGSAGVVIPPQSYFDRIKEICSQYKILLIVDEVATGFGRTGDWFCSTRFGIKPDILLLSKGINSGYLPLGATLFSAEIGNMLSKSDASIVHGSSHNGNPACCAAALASIEEIERLQLIPAAIAMGDYCRDLLEELMKKNRYISQVRQIGLMIGIAICQDDGKPASDLQIAALYELMKSNGVLTYPAVSSIVLMPALIINKDEIRLIAAVLEEALHSLKLINDHVTLR</sequence>
<evidence type="ECO:0000313" key="6">
    <source>
        <dbReference type="Proteomes" id="UP000184287"/>
    </source>
</evidence>
<dbReference type="OrthoDB" id="9801052at2"/>
<dbReference type="RefSeq" id="WP_073226039.1">
    <property type="nucleotide sequence ID" value="NZ_FQUQ01000001.1"/>
</dbReference>
<dbReference type="Proteomes" id="UP000184287">
    <property type="component" value="Unassembled WGS sequence"/>
</dbReference>
<dbReference type="Pfam" id="PF00202">
    <property type="entry name" value="Aminotran_3"/>
    <property type="match status" value="1"/>
</dbReference>
<comment type="cofactor">
    <cofactor evidence="1">
        <name>pyridoxal 5'-phosphate</name>
        <dbReference type="ChEBI" id="CHEBI:597326"/>
    </cofactor>
</comment>
<organism evidence="5 6">
    <name type="scientific">Pedobacter caeni</name>
    <dbReference type="NCBI Taxonomy" id="288992"/>
    <lineage>
        <taxon>Bacteria</taxon>
        <taxon>Pseudomonadati</taxon>
        <taxon>Bacteroidota</taxon>
        <taxon>Sphingobacteriia</taxon>
        <taxon>Sphingobacteriales</taxon>
        <taxon>Sphingobacteriaceae</taxon>
        <taxon>Pedobacter</taxon>
    </lineage>
</organism>
<dbReference type="InterPro" id="IPR005814">
    <property type="entry name" value="Aminotrans_3"/>
</dbReference>
<evidence type="ECO:0000259" key="4">
    <source>
        <dbReference type="Pfam" id="PF13649"/>
    </source>
</evidence>
<dbReference type="PROSITE" id="PS00600">
    <property type="entry name" value="AA_TRANSFER_CLASS_3"/>
    <property type="match status" value="1"/>
</dbReference>
<comment type="similarity">
    <text evidence="2">Belongs to the class-III pyridoxal-phosphate-dependent aminotransferase family.</text>
</comment>
<dbReference type="InterPro" id="IPR049704">
    <property type="entry name" value="Aminotrans_3_PPA_site"/>
</dbReference>
<evidence type="ECO:0000256" key="2">
    <source>
        <dbReference type="ARBA" id="ARBA00008954"/>
    </source>
</evidence>
<dbReference type="CDD" id="cd00610">
    <property type="entry name" value="OAT_like"/>
    <property type="match status" value="1"/>
</dbReference>
<keyword evidence="5" id="KW-0808">Transferase</keyword>
<dbReference type="EMBL" id="FQUQ01000001">
    <property type="protein sequence ID" value="SHE40179.1"/>
    <property type="molecule type" value="Genomic_DNA"/>
</dbReference>
<dbReference type="Pfam" id="PF13649">
    <property type="entry name" value="Methyltransf_25"/>
    <property type="match status" value="1"/>
</dbReference>
<dbReference type="SUPFAM" id="SSF53335">
    <property type="entry name" value="S-adenosyl-L-methionine-dependent methyltransferases"/>
    <property type="match status" value="1"/>
</dbReference>
<dbReference type="PANTHER" id="PTHR43094">
    <property type="entry name" value="AMINOTRANSFERASE"/>
    <property type="match status" value="1"/>
</dbReference>
<dbReference type="InterPro" id="IPR041698">
    <property type="entry name" value="Methyltransf_25"/>
</dbReference>
<dbReference type="GO" id="GO:0008483">
    <property type="term" value="F:transaminase activity"/>
    <property type="evidence" value="ECO:0007669"/>
    <property type="project" value="UniProtKB-KW"/>
</dbReference>
<name>A0A1M4T6T8_9SPHI</name>
<feature type="domain" description="Methyltransferase" evidence="4">
    <location>
        <begin position="77"/>
        <end position="175"/>
    </location>
</feature>
<keyword evidence="6" id="KW-1185">Reference proteome</keyword>
<dbReference type="Gene3D" id="3.90.1150.10">
    <property type="entry name" value="Aspartate Aminotransferase, domain 1"/>
    <property type="match status" value="1"/>
</dbReference>
<dbReference type="SUPFAM" id="SSF53383">
    <property type="entry name" value="PLP-dependent transferases"/>
    <property type="match status" value="1"/>
</dbReference>